<dbReference type="InterPro" id="IPR002828">
    <property type="entry name" value="SurE-like_Pase/nucleotidase"/>
</dbReference>
<dbReference type="NCBIfam" id="TIGR00087">
    <property type="entry name" value="surE"/>
    <property type="match status" value="1"/>
</dbReference>
<reference evidence="10" key="1">
    <citation type="journal article" date="2017" name="Proc. Natl. Acad. Sci. U.S.A.">
        <title>Simulation of Deepwater Horizon oil plume reveals substrate specialization within a complex community of hydrocarbon-degraders.</title>
        <authorList>
            <person name="Hu P."/>
            <person name="Dubinsky E.A."/>
            <person name="Probst A.J."/>
            <person name="Wang J."/>
            <person name="Sieber C.M.K."/>
            <person name="Tom L.M."/>
            <person name="Gardinali P."/>
            <person name="Banfield J.F."/>
            <person name="Atlas R.M."/>
            <person name="Andersen G.L."/>
        </authorList>
    </citation>
    <scope>NUCLEOTIDE SEQUENCE [LARGE SCALE GENOMIC DNA]</scope>
</reference>
<gene>
    <name evidence="7" type="primary">surE</name>
    <name evidence="9" type="ORF">A9Q84_17325</name>
</gene>
<comment type="function">
    <text evidence="7">Nucleotidase that shows phosphatase activity on nucleoside 5'-monophosphates.</text>
</comment>
<dbReference type="GO" id="GO:0004309">
    <property type="term" value="F:exopolyphosphatase activity"/>
    <property type="evidence" value="ECO:0007669"/>
    <property type="project" value="TreeGrafter"/>
</dbReference>
<dbReference type="HAMAP" id="MF_00060">
    <property type="entry name" value="SurE"/>
    <property type="match status" value="1"/>
</dbReference>
<comment type="catalytic activity">
    <reaction evidence="1 7">
        <text>a ribonucleoside 5'-phosphate + H2O = a ribonucleoside + phosphate</text>
        <dbReference type="Rhea" id="RHEA:12484"/>
        <dbReference type="ChEBI" id="CHEBI:15377"/>
        <dbReference type="ChEBI" id="CHEBI:18254"/>
        <dbReference type="ChEBI" id="CHEBI:43474"/>
        <dbReference type="ChEBI" id="CHEBI:58043"/>
        <dbReference type="EC" id="3.1.3.5"/>
    </reaction>
</comment>
<evidence type="ECO:0000256" key="6">
    <source>
        <dbReference type="ARBA" id="ARBA00022801"/>
    </source>
</evidence>
<evidence type="ECO:0000256" key="4">
    <source>
        <dbReference type="ARBA" id="ARBA00022723"/>
    </source>
</evidence>
<evidence type="ECO:0000256" key="7">
    <source>
        <dbReference type="HAMAP-Rule" id="MF_00060"/>
    </source>
</evidence>
<dbReference type="NCBIfam" id="NF001490">
    <property type="entry name" value="PRK00346.1-4"/>
    <property type="match status" value="1"/>
</dbReference>
<dbReference type="GO" id="GO:0008254">
    <property type="term" value="F:3'-nucleotidase activity"/>
    <property type="evidence" value="ECO:0007669"/>
    <property type="project" value="TreeGrafter"/>
</dbReference>
<proteinExistence type="inferred from homology"/>
<evidence type="ECO:0000256" key="1">
    <source>
        <dbReference type="ARBA" id="ARBA00000815"/>
    </source>
</evidence>
<accession>A0A1Y5F3N8</accession>
<evidence type="ECO:0000256" key="2">
    <source>
        <dbReference type="ARBA" id="ARBA00011062"/>
    </source>
</evidence>
<dbReference type="AlphaFoldDB" id="A0A1Y5F3N8"/>
<organism evidence="9 10">
    <name type="scientific">Halobacteriovorax marinus</name>
    <dbReference type="NCBI Taxonomy" id="97084"/>
    <lineage>
        <taxon>Bacteria</taxon>
        <taxon>Pseudomonadati</taxon>
        <taxon>Bdellovibrionota</taxon>
        <taxon>Bacteriovoracia</taxon>
        <taxon>Bacteriovoracales</taxon>
        <taxon>Halobacteriovoraceae</taxon>
        <taxon>Halobacteriovorax</taxon>
    </lineage>
</organism>
<comment type="subcellular location">
    <subcellularLocation>
        <location evidence="7">Cytoplasm</location>
    </subcellularLocation>
</comment>
<dbReference type="GO" id="GO:0046872">
    <property type="term" value="F:metal ion binding"/>
    <property type="evidence" value="ECO:0007669"/>
    <property type="project" value="UniProtKB-UniRule"/>
</dbReference>
<dbReference type="PANTHER" id="PTHR30457">
    <property type="entry name" value="5'-NUCLEOTIDASE SURE"/>
    <property type="match status" value="1"/>
</dbReference>
<feature type="binding site" evidence="7">
    <location>
        <position position="10"/>
    </location>
    <ligand>
        <name>a divalent metal cation</name>
        <dbReference type="ChEBI" id="CHEBI:60240"/>
    </ligand>
</feature>
<protein>
    <recommendedName>
        <fullName evidence="7">5'-nucleotidase SurE</fullName>
        <ecNumber evidence="7">3.1.3.5</ecNumber>
    </recommendedName>
    <alternativeName>
        <fullName evidence="7">Nucleoside 5'-monophosphate phosphohydrolase</fullName>
    </alternativeName>
</protein>
<name>A0A1Y5F3N8_9BACT</name>
<feature type="binding site" evidence="7">
    <location>
        <position position="41"/>
    </location>
    <ligand>
        <name>a divalent metal cation</name>
        <dbReference type="ChEBI" id="CHEBI:60240"/>
    </ligand>
</feature>
<comment type="cofactor">
    <cofactor evidence="7">
        <name>a divalent metal cation</name>
        <dbReference type="ChEBI" id="CHEBI:60240"/>
    </cofactor>
    <text evidence="7">Binds 1 divalent metal cation per subunit.</text>
</comment>
<feature type="domain" description="Survival protein SurE-like phosphatase/nucleotidase" evidence="8">
    <location>
        <begin position="5"/>
        <end position="193"/>
    </location>
</feature>
<dbReference type="InterPro" id="IPR030048">
    <property type="entry name" value="SurE"/>
</dbReference>
<keyword evidence="6 7" id="KW-0378">Hydrolase</keyword>
<dbReference type="GO" id="GO:0008253">
    <property type="term" value="F:5'-nucleotidase activity"/>
    <property type="evidence" value="ECO:0007669"/>
    <property type="project" value="UniProtKB-UniRule"/>
</dbReference>
<dbReference type="SUPFAM" id="SSF64167">
    <property type="entry name" value="SurE-like"/>
    <property type="match status" value="1"/>
</dbReference>
<dbReference type="Pfam" id="PF01975">
    <property type="entry name" value="SurE"/>
    <property type="match status" value="1"/>
</dbReference>
<feature type="binding site" evidence="7">
    <location>
        <position position="94"/>
    </location>
    <ligand>
        <name>a divalent metal cation</name>
        <dbReference type="ChEBI" id="CHEBI:60240"/>
    </ligand>
</feature>
<dbReference type="Gene3D" id="3.40.1210.10">
    <property type="entry name" value="Survival protein SurE-like phosphatase/nucleotidase"/>
    <property type="match status" value="1"/>
</dbReference>
<comment type="caution">
    <text evidence="9">The sequence shown here is derived from an EMBL/GenBank/DDBJ whole genome shotgun (WGS) entry which is preliminary data.</text>
</comment>
<evidence type="ECO:0000256" key="5">
    <source>
        <dbReference type="ARBA" id="ARBA00022741"/>
    </source>
</evidence>
<evidence type="ECO:0000313" key="10">
    <source>
        <dbReference type="Proteomes" id="UP000196531"/>
    </source>
</evidence>
<dbReference type="PANTHER" id="PTHR30457:SF12">
    <property type="entry name" value="5'_3'-NUCLEOTIDASE SURE"/>
    <property type="match status" value="1"/>
</dbReference>
<dbReference type="GO" id="GO:0000166">
    <property type="term" value="F:nucleotide binding"/>
    <property type="evidence" value="ECO:0007669"/>
    <property type="project" value="UniProtKB-KW"/>
</dbReference>
<keyword evidence="3 7" id="KW-0963">Cytoplasm</keyword>
<evidence type="ECO:0000259" key="8">
    <source>
        <dbReference type="Pfam" id="PF01975"/>
    </source>
</evidence>
<evidence type="ECO:0000256" key="3">
    <source>
        <dbReference type="ARBA" id="ARBA00022490"/>
    </source>
</evidence>
<dbReference type="Proteomes" id="UP000196531">
    <property type="component" value="Unassembled WGS sequence"/>
</dbReference>
<feature type="binding site" evidence="7">
    <location>
        <position position="11"/>
    </location>
    <ligand>
        <name>a divalent metal cation</name>
        <dbReference type="ChEBI" id="CHEBI:60240"/>
    </ligand>
</feature>
<comment type="similarity">
    <text evidence="2 7">Belongs to the SurE nucleotidase family.</text>
</comment>
<dbReference type="EMBL" id="MAAO01000010">
    <property type="protein sequence ID" value="OUR94869.1"/>
    <property type="molecule type" value="Genomic_DNA"/>
</dbReference>
<keyword evidence="5 7" id="KW-0547">Nucleotide-binding</keyword>
<evidence type="ECO:0000313" key="9">
    <source>
        <dbReference type="EMBL" id="OUR94869.1"/>
    </source>
</evidence>
<dbReference type="InterPro" id="IPR036523">
    <property type="entry name" value="SurE-like_sf"/>
</dbReference>
<keyword evidence="4 7" id="KW-0479">Metal-binding</keyword>
<sequence length="259" mass="28570">MPLNILISNDDGVYAPGINILFEVLSEVANVVMVAPLEERSTTGHTLTLDHPLRLVEIKDKVYGCSGYPADCALMGIGSILKDTKIDLFVSGINRGANLGQDIYYSGTVAAAREATFHGVPSIAVSSAMDFMSNHKPKDEYFYTAAKFIKKLVLADVHKHITPMTLLNVNVPDVLENEIKGVEVTNLGFRKYSESIEKRSDFRSREYYWIGGKYEGHNEQPGSDCSVVDAEKISVSALNLLEKTADESKKWNEFLGVMA</sequence>
<dbReference type="EC" id="3.1.3.5" evidence="7"/>
<dbReference type="GO" id="GO:0005737">
    <property type="term" value="C:cytoplasm"/>
    <property type="evidence" value="ECO:0007669"/>
    <property type="project" value="UniProtKB-SubCell"/>
</dbReference>